<dbReference type="Proteomes" id="UP000005262">
    <property type="component" value="Chromosome"/>
</dbReference>
<dbReference type="PANTHER" id="PTHR43153:SF1">
    <property type="entry name" value="ELECTRON TRANSFER FLAVOPROTEIN SUBUNIT ALPHA, MITOCHONDRIAL"/>
    <property type="match status" value="1"/>
</dbReference>
<evidence type="ECO:0000256" key="5">
    <source>
        <dbReference type="ARBA" id="ARBA00023014"/>
    </source>
</evidence>
<keyword evidence="5" id="KW-0411">Iron-sulfur</keyword>
<sequence length="443" mass="47478">MTVAVDKTKCIGCGACVVECPVEALDLIDGLAVVDPKKCEDHGKCALVCPTNALAVVKKPSKPSDELNTEAGSKFNLKDPLPETVKDYAQDNNKKTIRAQVTPVAGGDVWSGVWVIIEYTNGKVAPVSWELLGEGRKLADAIGCGLSGVITGYQVENVIPEAFAYGAEKVYVIDHPILKDYRSEPYAEAITGLVKKYQPEIILMGATSMGRDVFPAIATKLQTGLTADCTVLGIDPETKLLQQTRPAFGGNIMATILCRTSRPQMATVRPRVMAMPERVDGRAGELIQEEFTLEEENFRTKILEFISSDARSAFLDKAEIIVAVGLGIAAKRNMVIAEELAEVLGGTIAGTRGAVEAGWLTHDQQVGQSGVTVRPKVYIAIGISGAIQHLVGMETSDFIIAINNDPEAAILKVANYGIVGDLFQVVPALTAEFKKRLQHGVAN</sequence>
<dbReference type="SUPFAM" id="SSF52467">
    <property type="entry name" value="DHS-like NAD/FAD-binding domain"/>
    <property type="match status" value="1"/>
</dbReference>
<reference evidence="8" key="2">
    <citation type="submission" date="2012-08" db="EMBL/GenBank/DDBJ databases">
        <title>Finished genome of Desulfosporosinus meridiei DSM 13257.</title>
        <authorList>
            <person name="Huntemann M."/>
            <person name="Wei C.-L."/>
            <person name="Han J."/>
            <person name="Detter J.C."/>
            <person name="Han C."/>
            <person name="Davenport K."/>
            <person name="Daligault H."/>
            <person name="Erkkila T."/>
            <person name="Gu W."/>
            <person name="Munk A.C.C."/>
            <person name="Teshima H."/>
            <person name="Xu Y."/>
            <person name="Chain P."/>
            <person name="Tapia R."/>
            <person name="Chen A."/>
            <person name="Krypides N."/>
            <person name="Mavromatis K."/>
            <person name="Markowitz V."/>
            <person name="Szeto E."/>
            <person name="Ivanova N."/>
            <person name="Mikhailova N."/>
            <person name="Ovchinnikova G."/>
            <person name="Pagani I."/>
            <person name="Pati A."/>
            <person name="Goodwin L."/>
            <person name="Peters L."/>
            <person name="Pitluck S."/>
            <person name="Woyke T."/>
            <person name="Pester M."/>
            <person name="Spring S."/>
            <person name="Ollivier B."/>
            <person name="Rattei T."/>
            <person name="Klenk H.-P."/>
            <person name="Wagner M."/>
            <person name="Loy A."/>
        </authorList>
    </citation>
    <scope>NUCLEOTIDE SEQUENCE [LARGE SCALE GENOMIC DNA]</scope>
    <source>
        <strain evidence="8">ATCC BAA-275 / DSM 13257 / NCIMB 13706 / S10</strain>
    </source>
</reference>
<protein>
    <submittedName>
        <fullName evidence="7">Electron transfer flavoprotein, alpha subunit</fullName>
    </submittedName>
</protein>
<accession>J7IZE3</accession>
<dbReference type="Gene3D" id="3.40.50.1220">
    <property type="entry name" value="TPP-binding domain"/>
    <property type="match status" value="1"/>
</dbReference>
<dbReference type="InterPro" id="IPR014730">
    <property type="entry name" value="ETF_a/b_N"/>
</dbReference>
<feature type="domain" description="4Fe-4S ferredoxin-type" evidence="6">
    <location>
        <begin position="32"/>
        <end position="59"/>
    </location>
</feature>
<dbReference type="eggNOG" id="COG1145">
    <property type="taxonomic scope" value="Bacteria"/>
</dbReference>
<dbReference type="GO" id="GO:0051536">
    <property type="term" value="F:iron-sulfur cluster binding"/>
    <property type="evidence" value="ECO:0007669"/>
    <property type="project" value="UniProtKB-KW"/>
</dbReference>
<dbReference type="RefSeq" id="WP_014903341.1">
    <property type="nucleotide sequence ID" value="NC_018515.1"/>
</dbReference>
<dbReference type="Pfam" id="PF12838">
    <property type="entry name" value="Fer4_7"/>
    <property type="match status" value="1"/>
</dbReference>
<dbReference type="Pfam" id="PF00766">
    <property type="entry name" value="ETF_alpha"/>
    <property type="match status" value="1"/>
</dbReference>
<evidence type="ECO:0000313" key="8">
    <source>
        <dbReference type="Proteomes" id="UP000005262"/>
    </source>
</evidence>
<keyword evidence="2" id="KW-0285">Flavoprotein</keyword>
<dbReference type="HOGENOM" id="CLU_034178_1_0_9"/>
<dbReference type="KEGG" id="dmi:Desmer_2511"/>
<dbReference type="AlphaFoldDB" id="J7IZE3"/>
<dbReference type="Gene3D" id="3.30.70.20">
    <property type="match status" value="1"/>
</dbReference>
<evidence type="ECO:0000259" key="6">
    <source>
        <dbReference type="PROSITE" id="PS51379"/>
    </source>
</evidence>
<dbReference type="OrthoDB" id="9770286at2"/>
<dbReference type="InterPro" id="IPR001308">
    <property type="entry name" value="ETF_a/FixB"/>
</dbReference>
<dbReference type="InterPro" id="IPR033947">
    <property type="entry name" value="ETF_alpha_N"/>
</dbReference>
<dbReference type="InterPro" id="IPR014731">
    <property type="entry name" value="ETF_asu_C"/>
</dbReference>
<dbReference type="GO" id="GO:0050660">
    <property type="term" value="F:flavin adenine dinucleotide binding"/>
    <property type="evidence" value="ECO:0007669"/>
    <property type="project" value="InterPro"/>
</dbReference>
<reference evidence="7 8" key="1">
    <citation type="journal article" date="2012" name="J. Bacteriol.">
        <title>Complete genome sequences of Desulfosporosinus orientis DSM765T, Desulfosporosinus youngiae DSM17734T, Desulfosporosinus meridiei DSM13257T, and Desulfosporosinus acidiphilus DSM22704T.</title>
        <authorList>
            <person name="Pester M."/>
            <person name="Brambilla E."/>
            <person name="Alazard D."/>
            <person name="Rattei T."/>
            <person name="Weinmaier T."/>
            <person name="Han J."/>
            <person name="Lucas S."/>
            <person name="Lapidus A."/>
            <person name="Cheng J.F."/>
            <person name="Goodwin L."/>
            <person name="Pitluck S."/>
            <person name="Peters L."/>
            <person name="Ovchinnikova G."/>
            <person name="Teshima H."/>
            <person name="Detter J.C."/>
            <person name="Han C.S."/>
            <person name="Tapia R."/>
            <person name="Land M.L."/>
            <person name="Hauser L."/>
            <person name="Kyrpides N.C."/>
            <person name="Ivanova N.N."/>
            <person name="Pagani I."/>
            <person name="Huntmann M."/>
            <person name="Wei C.L."/>
            <person name="Davenport K.W."/>
            <person name="Daligault H."/>
            <person name="Chain P.S."/>
            <person name="Chen A."/>
            <person name="Mavromatis K."/>
            <person name="Markowitz V."/>
            <person name="Szeto E."/>
            <person name="Mikhailova N."/>
            <person name="Pati A."/>
            <person name="Wagner M."/>
            <person name="Woyke T."/>
            <person name="Ollivier B."/>
            <person name="Klenk H.P."/>
            <person name="Spring S."/>
            <person name="Loy A."/>
        </authorList>
    </citation>
    <scope>NUCLEOTIDE SEQUENCE [LARGE SCALE GENOMIC DNA]</scope>
    <source>
        <strain evidence="8">ATCC BAA-275 / DSM 13257 / NCIMB 13706 / S10</strain>
    </source>
</reference>
<dbReference type="PANTHER" id="PTHR43153">
    <property type="entry name" value="ELECTRON TRANSFER FLAVOPROTEIN ALPHA"/>
    <property type="match status" value="1"/>
</dbReference>
<keyword evidence="3" id="KW-0479">Metal-binding</keyword>
<keyword evidence="8" id="KW-1185">Reference proteome</keyword>
<evidence type="ECO:0000256" key="4">
    <source>
        <dbReference type="ARBA" id="ARBA00023004"/>
    </source>
</evidence>
<dbReference type="eggNOG" id="COG2025">
    <property type="taxonomic scope" value="Bacteria"/>
</dbReference>
<dbReference type="PROSITE" id="PS51379">
    <property type="entry name" value="4FE4S_FER_2"/>
    <property type="match status" value="2"/>
</dbReference>
<evidence type="ECO:0000256" key="3">
    <source>
        <dbReference type="ARBA" id="ARBA00022723"/>
    </source>
</evidence>
<gene>
    <name evidence="7" type="ordered locus">Desmer_2511</name>
</gene>
<evidence type="ECO:0000313" key="7">
    <source>
        <dbReference type="EMBL" id="AFQ44428.1"/>
    </source>
</evidence>
<dbReference type="InterPro" id="IPR017896">
    <property type="entry name" value="4Fe4S_Fe-S-bd"/>
</dbReference>
<dbReference type="SUPFAM" id="SSF52402">
    <property type="entry name" value="Adenine nucleotide alpha hydrolases-like"/>
    <property type="match status" value="1"/>
</dbReference>
<dbReference type="STRING" id="768704.Desmer_2511"/>
<dbReference type="InterPro" id="IPR014729">
    <property type="entry name" value="Rossmann-like_a/b/a_fold"/>
</dbReference>
<name>J7IZE3_DESMD</name>
<dbReference type="GO" id="GO:0033539">
    <property type="term" value="P:fatty acid beta-oxidation using acyl-CoA dehydrogenase"/>
    <property type="evidence" value="ECO:0007669"/>
    <property type="project" value="TreeGrafter"/>
</dbReference>
<dbReference type="EMBL" id="CP003629">
    <property type="protein sequence ID" value="AFQ44428.1"/>
    <property type="molecule type" value="Genomic_DNA"/>
</dbReference>
<comment type="similarity">
    <text evidence="1">Belongs to the ETF alpha-subunit/FixB family.</text>
</comment>
<dbReference type="SUPFAM" id="SSF54862">
    <property type="entry name" value="4Fe-4S ferredoxins"/>
    <property type="match status" value="1"/>
</dbReference>
<dbReference type="Gene3D" id="3.40.50.620">
    <property type="entry name" value="HUPs"/>
    <property type="match status" value="1"/>
</dbReference>
<dbReference type="GO" id="GO:0046872">
    <property type="term" value="F:metal ion binding"/>
    <property type="evidence" value="ECO:0007669"/>
    <property type="project" value="UniProtKB-KW"/>
</dbReference>
<dbReference type="PROSITE" id="PS00198">
    <property type="entry name" value="4FE4S_FER_1"/>
    <property type="match status" value="1"/>
</dbReference>
<evidence type="ECO:0000256" key="1">
    <source>
        <dbReference type="ARBA" id="ARBA00005817"/>
    </source>
</evidence>
<dbReference type="CDD" id="cd01715">
    <property type="entry name" value="ETF_alpha"/>
    <property type="match status" value="1"/>
</dbReference>
<dbReference type="InterPro" id="IPR029035">
    <property type="entry name" value="DHS-like_NAD/FAD-binding_dom"/>
</dbReference>
<feature type="domain" description="4Fe-4S ferredoxin-type" evidence="6">
    <location>
        <begin position="1"/>
        <end position="30"/>
    </location>
</feature>
<organism evidence="7 8">
    <name type="scientific">Desulfosporosinus meridiei (strain ATCC BAA-275 / DSM 13257 / KCTC 12902 / NCIMB 13706 / S10)</name>
    <dbReference type="NCBI Taxonomy" id="768704"/>
    <lineage>
        <taxon>Bacteria</taxon>
        <taxon>Bacillati</taxon>
        <taxon>Bacillota</taxon>
        <taxon>Clostridia</taxon>
        <taxon>Eubacteriales</taxon>
        <taxon>Desulfitobacteriaceae</taxon>
        <taxon>Desulfosporosinus</taxon>
    </lineage>
</organism>
<dbReference type="SMART" id="SM00893">
    <property type="entry name" value="ETF"/>
    <property type="match status" value="1"/>
</dbReference>
<evidence type="ECO:0000256" key="2">
    <source>
        <dbReference type="ARBA" id="ARBA00022630"/>
    </source>
</evidence>
<dbReference type="Pfam" id="PF01012">
    <property type="entry name" value="ETF"/>
    <property type="match status" value="1"/>
</dbReference>
<keyword evidence="4" id="KW-0408">Iron</keyword>
<dbReference type="GO" id="GO:0009055">
    <property type="term" value="F:electron transfer activity"/>
    <property type="evidence" value="ECO:0007669"/>
    <property type="project" value="InterPro"/>
</dbReference>
<dbReference type="InterPro" id="IPR017900">
    <property type="entry name" value="4Fe4S_Fe_S_CS"/>
</dbReference>
<proteinExistence type="inferred from homology"/>